<accession>T1JGL6</accession>
<organism evidence="1 2">
    <name type="scientific">Strigamia maritima</name>
    <name type="common">European centipede</name>
    <name type="synonym">Geophilus maritimus</name>
    <dbReference type="NCBI Taxonomy" id="126957"/>
    <lineage>
        <taxon>Eukaryota</taxon>
        <taxon>Metazoa</taxon>
        <taxon>Ecdysozoa</taxon>
        <taxon>Arthropoda</taxon>
        <taxon>Myriapoda</taxon>
        <taxon>Chilopoda</taxon>
        <taxon>Pleurostigmophora</taxon>
        <taxon>Geophilomorpha</taxon>
        <taxon>Linotaeniidae</taxon>
        <taxon>Strigamia</taxon>
    </lineage>
</organism>
<reference evidence="1" key="2">
    <citation type="submission" date="2015-02" db="UniProtKB">
        <authorList>
            <consortium name="EnsemblMetazoa"/>
        </authorList>
    </citation>
    <scope>IDENTIFICATION</scope>
</reference>
<dbReference type="EMBL" id="JH432206">
    <property type="status" value="NOT_ANNOTATED_CDS"/>
    <property type="molecule type" value="Genomic_DNA"/>
</dbReference>
<dbReference type="InterPro" id="IPR027417">
    <property type="entry name" value="P-loop_NTPase"/>
</dbReference>
<dbReference type="HOGENOM" id="CLU_3089799_0_0_1"/>
<protein>
    <recommendedName>
        <fullName evidence="3">Helicase C-terminal domain-containing protein</fullName>
    </recommendedName>
</protein>
<evidence type="ECO:0000313" key="2">
    <source>
        <dbReference type="Proteomes" id="UP000014500"/>
    </source>
</evidence>
<dbReference type="STRING" id="126957.T1JGL6"/>
<dbReference type="SUPFAM" id="SSF52540">
    <property type="entry name" value="P-loop containing nucleoside triphosphate hydrolases"/>
    <property type="match status" value="1"/>
</dbReference>
<name>T1JGL6_STRMM</name>
<evidence type="ECO:0000313" key="1">
    <source>
        <dbReference type="EnsemblMetazoa" id="SMAR012989-PA"/>
    </source>
</evidence>
<evidence type="ECO:0008006" key="3">
    <source>
        <dbReference type="Google" id="ProtNLM"/>
    </source>
</evidence>
<dbReference type="eggNOG" id="KOG0948">
    <property type="taxonomic scope" value="Eukaryota"/>
</dbReference>
<dbReference type="Gene3D" id="3.40.50.300">
    <property type="entry name" value="P-loop containing nucleotide triphosphate hydrolases"/>
    <property type="match status" value="1"/>
</dbReference>
<keyword evidence="2" id="KW-1185">Reference proteome</keyword>
<dbReference type="AlphaFoldDB" id="T1JGL6"/>
<reference evidence="2" key="1">
    <citation type="submission" date="2011-05" db="EMBL/GenBank/DDBJ databases">
        <authorList>
            <person name="Richards S.R."/>
            <person name="Qu J."/>
            <person name="Jiang H."/>
            <person name="Jhangiani S.N."/>
            <person name="Agravi P."/>
            <person name="Goodspeed R."/>
            <person name="Gross S."/>
            <person name="Mandapat C."/>
            <person name="Jackson L."/>
            <person name="Mathew T."/>
            <person name="Pu L."/>
            <person name="Thornton R."/>
            <person name="Saada N."/>
            <person name="Wilczek-Boney K.B."/>
            <person name="Lee S."/>
            <person name="Kovar C."/>
            <person name="Wu Y."/>
            <person name="Scherer S.E."/>
            <person name="Worley K.C."/>
            <person name="Muzny D.M."/>
            <person name="Gibbs R."/>
        </authorList>
    </citation>
    <scope>NUCLEOTIDE SEQUENCE</scope>
    <source>
        <strain evidence="2">Brora</strain>
    </source>
</reference>
<sequence>MGPNMPARTFTSGEYLQMSGRVGRRGLDDKGLVMLMVGEKMSPAVGKKSFKN</sequence>
<proteinExistence type="predicted"/>
<dbReference type="EnsemblMetazoa" id="SMAR012989-RA">
    <property type="protein sequence ID" value="SMAR012989-PA"/>
    <property type="gene ID" value="SMAR012989"/>
</dbReference>
<dbReference type="Proteomes" id="UP000014500">
    <property type="component" value="Unassembled WGS sequence"/>
</dbReference>